<proteinExistence type="predicted"/>
<keyword evidence="3" id="KW-1185">Reference proteome</keyword>
<dbReference type="Proteomes" id="UP001266305">
    <property type="component" value="Unassembled WGS sequence"/>
</dbReference>
<reference evidence="2 3" key="1">
    <citation type="submission" date="2023-05" db="EMBL/GenBank/DDBJ databases">
        <title>B98-5 Cell Line De Novo Hybrid Assembly: An Optical Mapping Approach.</title>
        <authorList>
            <person name="Kananen K."/>
            <person name="Auerbach J.A."/>
            <person name="Kautto E."/>
            <person name="Blachly J.S."/>
        </authorList>
    </citation>
    <scope>NUCLEOTIDE SEQUENCE [LARGE SCALE GENOMIC DNA]</scope>
    <source>
        <strain evidence="2">B95-8</strain>
        <tissue evidence="2">Cell line</tissue>
    </source>
</reference>
<organism evidence="2 3">
    <name type="scientific">Saguinus oedipus</name>
    <name type="common">Cotton-top tamarin</name>
    <name type="synonym">Oedipomidas oedipus</name>
    <dbReference type="NCBI Taxonomy" id="9490"/>
    <lineage>
        <taxon>Eukaryota</taxon>
        <taxon>Metazoa</taxon>
        <taxon>Chordata</taxon>
        <taxon>Craniata</taxon>
        <taxon>Vertebrata</taxon>
        <taxon>Euteleostomi</taxon>
        <taxon>Mammalia</taxon>
        <taxon>Eutheria</taxon>
        <taxon>Euarchontoglires</taxon>
        <taxon>Primates</taxon>
        <taxon>Haplorrhini</taxon>
        <taxon>Platyrrhini</taxon>
        <taxon>Cebidae</taxon>
        <taxon>Callitrichinae</taxon>
        <taxon>Saguinus</taxon>
    </lineage>
</organism>
<evidence type="ECO:0000256" key="1">
    <source>
        <dbReference type="SAM" id="SignalP"/>
    </source>
</evidence>
<gene>
    <name evidence="2" type="primary">TDGF1</name>
    <name evidence="2" type="ORF">P7K49_030308</name>
</gene>
<evidence type="ECO:0000313" key="2">
    <source>
        <dbReference type="EMBL" id="KAK2091024.1"/>
    </source>
</evidence>
<evidence type="ECO:0000313" key="3">
    <source>
        <dbReference type="Proteomes" id="UP001266305"/>
    </source>
</evidence>
<dbReference type="EMBL" id="JASSZA010000016">
    <property type="protein sequence ID" value="KAK2091024.1"/>
    <property type="molecule type" value="Genomic_DNA"/>
</dbReference>
<name>A0ABQ9U1U0_SAGOE</name>
<feature type="signal peptide" evidence="1">
    <location>
        <begin position="1"/>
        <end position="17"/>
    </location>
</feature>
<comment type="caution">
    <text evidence="2">The sequence shown here is derived from an EMBL/GenBank/DDBJ whole genome shotgun (WGS) entry which is preliminary data.</text>
</comment>
<accession>A0ABQ9U1U0</accession>
<feature type="chain" id="PRO_5046183514" evidence="1">
    <location>
        <begin position="18"/>
        <end position="101"/>
    </location>
</feature>
<keyword evidence="1" id="KW-0732">Signal</keyword>
<protein>
    <submittedName>
        <fullName evidence="2">Teratocarcinoma-derived growth factor 1</fullName>
    </submittedName>
</protein>
<sequence>MARFSSSVIWIMAISKAFELGLVAGLGHQELARPSQGDLAFRDDSVRPQEEPAIRSRSSKLVPPVGIQHKGHLVLELLELGRCWTAFGFGSETGIVYLTSL</sequence>